<evidence type="ECO:0000259" key="2">
    <source>
        <dbReference type="SMART" id="SM00014"/>
    </source>
</evidence>
<dbReference type="eggNOG" id="arCOG03058">
    <property type="taxonomic scope" value="Archaea"/>
</dbReference>
<dbReference type="RefSeq" id="WP_015789285.1">
    <property type="nucleotide sequence ID" value="NC_013158.1"/>
</dbReference>
<keyword evidence="1" id="KW-0812">Transmembrane</keyword>
<accession>C7NPC4</accession>
<dbReference type="HOGENOM" id="CLU_061498_0_0_2"/>
<feature type="transmembrane region" description="Helical" evidence="1">
    <location>
        <begin position="134"/>
        <end position="154"/>
    </location>
</feature>
<feature type="transmembrane region" description="Helical" evidence="1">
    <location>
        <begin position="160"/>
        <end position="178"/>
    </location>
</feature>
<proteinExistence type="predicted"/>
<feature type="transmembrane region" description="Helical" evidence="1">
    <location>
        <begin position="80"/>
        <end position="100"/>
    </location>
</feature>
<feature type="domain" description="Phosphatidic acid phosphatase type 2/haloperoxidase" evidence="2">
    <location>
        <begin position="48"/>
        <end position="175"/>
    </location>
</feature>
<dbReference type="KEGG" id="hut:Huta_1536"/>
<keyword evidence="1" id="KW-0472">Membrane</keyword>
<organism evidence="3 4">
    <name type="scientific">Halorhabdus utahensis (strain DSM 12940 / JCM 11049 / AX-2)</name>
    <dbReference type="NCBI Taxonomy" id="519442"/>
    <lineage>
        <taxon>Archaea</taxon>
        <taxon>Methanobacteriati</taxon>
        <taxon>Methanobacteriota</taxon>
        <taxon>Stenosarchaea group</taxon>
        <taxon>Halobacteria</taxon>
        <taxon>Halobacteriales</taxon>
        <taxon>Haloarculaceae</taxon>
        <taxon>Halorhabdus</taxon>
    </lineage>
</organism>
<keyword evidence="4" id="KW-1185">Reference proteome</keyword>
<name>C7NPC4_HALUD</name>
<reference evidence="3 4" key="1">
    <citation type="journal article" date="2009" name="Stand. Genomic Sci.">
        <title>Complete genome sequence of Halorhabdus utahensis type strain (AX-2).</title>
        <authorList>
            <person name="Anderson I."/>
            <person name="Tindall B.J."/>
            <person name="Pomrenke H."/>
            <person name="Goker M."/>
            <person name="Lapidus A."/>
            <person name="Nolan M."/>
            <person name="Copeland A."/>
            <person name="Glavina Del Rio T."/>
            <person name="Chen F."/>
            <person name="Tice H."/>
            <person name="Cheng J.F."/>
            <person name="Lucas S."/>
            <person name="Chertkov O."/>
            <person name="Bruce D."/>
            <person name="Brettin T."/>
            <person name="Detter J.C."/>
            <person name="Han C."/>
            <person name="Goodwin L."/>
            <person name="Land M."/>
            <person name="Hauser L."/>
            <person name="Chang Y.J."/>
            <person name="Jeffries C.D."/>
            <person name="Pitluck S."/>
            <person name="Pati A."/>
            <person name="Mavromatis K."/>
            <person name="Ivanova N."/>
            <person name="Ovchinnikova G."/>
            <person name="Chen A."/>
            <person name="Palaniappan K."/>
            <person name="Chain P."/>
            <person name="Rohde M."/>
            <person name="Bristow J."/>
            <person name="Eisen J.A."/>
            <person name="Markowitz V."/>
            <person name="Hugenholtz P."/>
            <person name="Kyrpides N.C."/>
            <person name="Klenk H.P."/>
        </authorList>
    </citation>
    <scope>NUCLEOTIDE SEQUENCE [LARGE SCALE GENOMIC DNA]</scope>
    <source>
        <strain evidence="4">DSM 12940 / JCM 11049 / AX-2</strain>
    </source>
</reference>
<dbReference type="STRING" id="519442.Huta_1536"/>
<dbReference type="Pfam" id="PF01569">
    <property type="entry name" value="PAP2"/>
    <property type="match status" value="1"/>
</dbReference>
<sequence length="283" mass="28804">MASLDAAVWFGVSLVTLLGDPLVIAGLGFGLYWFGGWVPVIGDRLDELRVELAFATIAGALALSAALKTGFALERPPGAAALPGTAGMPDIVVPIYTWIVGPGGHAFPSGHATAATVGWLGLAWAYRGKNRDRALVLAGGLVVAIATSRVVLGVHRPHEVLAGIGVGLAYLFVTFGLLGRPRRTFALAGMIGVAGPIVVGLTGDSLLVAGVALGMTVGWEFARERDRPAVTLPVLAAVIAAGGVAGATFVRSGTFETGLALLGVGSGATIVAGQRVIRRVKNE</sequence>
<dbReference type="InterPro" id="IPR000326">
    <property type="entry name" value="PAP2/HPO"/>
</dbReference>
<feature type="transmembrane region" description="Helical" evidence="1">
    <location>
        <begin position="7"/>
        <end position="32"/>
    </location>
</feature>
<dbReference type="SUPFAM" id="SSF48317">
    <property type="entry name" value="Acid phosphatase/Vanadium-dependent haloperoxidase"/>
    <property type="match status" value="1"/>
</dbReference>
<dbReference type="GeneID" id="8383815"/>
<protein>
    <submittedName>
        <fullName evidence="3">Phosphoesterase PA-phosphatase related</fullName>
    </submittedName>
</protein>
<dbReference type="AlphaFoldDB" id="C7NPC4"/>
<feature type="transmembrane region" description="Helical" evidence="1">
    <location>
        <begin position="229"/>
        <end position="250"/>
    </location>
</feature>
<dbReference type="SMART" id="SM00014">
    <property type="entry name" value="acidPPc"/>
    <property type="match status" value="1"/>
</dbReference>
<gene>
    <name evidence="3" type="ordered locus">Huta_1536</name>
</gene>
<feature type="transmembrane region" description="Helical" evidence="1">
    <location>
        <begin position="106"/>
        <end position="127"/>
    </location>
</feature>
<feature type="transmembrane region" description="Helical" evidence="1">
    <location>
        <begin position="185"/>
        <end position="209"/>
    </location>
</feature>
<dbReference type="Proteomes" id="UP000002071">
    <property type="component" value="Chromosome"/>
</dbReference>
<dbReference type="InterPro" id="IPR036938">
    <property type="entry name" value="PAP2/HPO_sf"/>
</dbReference>
<evidence type="ECO:0000256" key="1">
    <source>
        <dbReference type="SAM" id="Phobius"/>
    </source>
</evidence>
<evidence type="ECO:0000313" key="4">
    <source>
        <dbReference type="Proteomes" id="UP000002071"/>
    </source>
</evidence>
<keyword evidence="1" id="KW-1133">Transmembrane helix</keyword>
<dbReference type="EMBL" id="CP001687">
    <property type="protein sequence ID" value="ACV11711.1"/>
    <property type="molecule type" value="Genomic_DNA"/>
</dbReference>
<dbReference type="Gene3D" id="1.20.144.10">
    <property type="entry name" value="Phosphatidic acid phosphatase type 2/haloperoxidase"/>
    <property type="match status" value="1"/>
</dbReference>
<feature type="transmembrane region" description="Helical" evidence="1">
    <location>
        <begin position="52"/>
        <end position="73"/>
    </location>
</feature>
<dbReference type="OrthoDB" id="10182at2157"/>
<evidence type="ECO:0000313" key="3">
    <source>
        <dbReference type="EMBL" id="ACV11711.1"/>
    </source>
</evidence>